<dbReference type="PRINTS" id="PR00455">
    <property type="entry name" value="HTHTETR"/>
</dbReference>
<evidence type="ECO:0000256" key="1">
    <source>
        <dbReference type="ARBA" id="ARBA00023015"/>
    </source>
</evidence>
<dbReference type="PANTHER" id="PTHR30055">
    <property type="entry name" value="HTH-TYPE TRANSCRIPTIONAL REGULATOR RUTR"/>
    <property type="match status" value="1"/>
</dbReference>
<keyword evidence="3" id="KW-0804">Transcription</keyword>
<accession>A0ABY2BCP6</accession>
<dbReference type="InterPro" id="IPR001647">
    <property type="entry name" value="HTH_TetR"/>
</dbReference>
<name>A0ABY2BCP6_9ACTN</name>
<evidence type="ECO:0000256" key="4">
    <source>
        <dbReference type="PROSITE-ProRule" id="PRU00335"/>
    </source>
</evidence>
<dbReference type="Proteomes" id="UP000295818">
    <property type="component" value="Unassembled WGS sequence"/>
</dbReference>
<evidence type="ECO:0000313" key="6">
    <source>
        <dbReference type="EMBL" id="TCO16641.1"/>
    </source>
</evidence>
<feature type="domain" description="HTH tetR-type" evidence="5">
    <location>
        <begin position="15"/>
        <end position="75"/>
    </location>
</feature>
<protein>
    <submittedName>
        <fullName evidence="6">TetR family transcriptional regulator</fullName>
    </submittedName>
</protein>
<organism evidence="6 7">
    <name type="scientific">Kribbella orskensis</name>
    <dbReference type="NCBI Taxonomy" id="2512216"/>
    <lineage>
        <taxon>Bacteria</taxon>
        <taxon>Bacillati</taxon>
        <taxon>Actinomycetota</taxon>
        <taxon>Actinomycetes</taxon>
        <taxon>Propionibacteriales</taxon>
        <taxon>Kribbellaceae</taxon>
        <taxon>Kribbella</taxon>
    </lineage>
</organism>
<evidence type="ECO:0000313" key="7">
    <source>
        <dbReference type="Proteomes" id="UP000295818"/>
    </source>
</evidence>
<keyword evidence="1" id="KW-0805">Transcription regulation</keyword>
<dbReference type="PROSITE" id="PS50977">
    <property type="entry name" value="HTH_TETR_2"/>
    <property type="match status" value="1"/>
</dbReference>
<sequence length="189" mass="20905">MLGGMPMTLRQRNRMAAMQAIQDTAMELFDQHGYQQVTVDDIVREAGVSASTFYRYFGTKEGLFTADPFAAVGADSFQEIVDLDDPATTMERLAATAGTGGPWRGMRYVIEEPVVRAAVYASMDALVDRLTPLLTARGHTPNQARVLARTYLFAVYFGALEEWHRDGRTRPIGDYAREAMAALRSAAGW</sequence>
<gene>
    <name evidence="6" type="ORF">EV644_11610</name>
</gene>
<dbReference type="Gene3D" id="1.10.10.60">
    <property type="entry name" value="Homeodomain-like"/>
    <property type="match status" value="1"/>
</dbReference>
<dbReference type="PANTHER" id="PTHR30055:SF234">
    <property type="entry name" value="HTH-TYPE TRANSCRIPTIONAL REGULATOR BETI"/>
    <property type="match status" value="1"/>
</dbReference>
<evidence type="ECO:0000259" key="5">
    <source>
        <dbReference type="PROSITE" id="PS50977"/>
    </source>
</evidence>
<dbReference type="InterPro" id="IPR050109">
    <property type="entry name" value="HTH-type_TetR-like_transc_reg"/>
</dbReference>
<evidence type="ECO:0000256" key="3">
    <source>
        <dbReference type="ARBA" id="ARBA00023163"/>
    </source>
</evidence>
<reference evidence="6 7" key="1">
    <citation type="journal article" date="2015" name="Stand. Genomic Sci.">
        <title>Genomic Encyclopedia of Bacterial and Archaeal Type Strains, Phase III: the genomes of soil and plant-associated and newly described type strains.</title>
        <authorList>
            <person name="Whitman W.B."/>
            <person name="Woyke T."/>
            <person name="Klenk H.P."/>
            <person name="Zhou Y."/>
            <person name="Lilburn T.G."/>
            <person name="Beck B.J."/>
            <person name="De Vos P."/>
            <person name="Vandamme P."/>
            <person name="Eisen J.A."/>
            <person name="Garrity G."/>
            <person name="Hugenholtz P."/>
            <person name="Kyrpides N.C."/>
        </authorList>
    </citation>
    <scope>NUCLEOTIDE SEQUENCE [LARGE SCALE GENOMIC DNA]</scope>
    <source>
        <strain evidence="6 7">VKM Ac-2538</strain>
    </source>
</reference>
<dbReference type="Gene3D" id="1.10.357.10">
    <property type="entry name" value="Tetracycline Repressor, domain 2"/>
    <property type="match status" value="1"/>
</dbReference>
<proteinExistence type="predicted"/>
<keyword evidence="7" id="KW-1185">Reference proteome</keyword>
<evidence type="ECO:0000256" key="2">
    <source>
        <dbReference type="ARBA" id="ARBA00023125"/>
    </source>
</evidence>
<keyword evidence="2 4" id="KW-0238">DNA-binding</keyword>
<feature type="DNA-binding region" description="H-T-H motif" evidence="4">
    <location>
        <begin position="38"/>
        <end position="57"/>
    </location>
</feature>
<comment type="caution">
    <text evidence="6">The sequence shown here is derived from an EMBL/GenBank/DDBJ whole genome shotgun (WGS) entry which is preliminary data.</text>
</comment>
<dbReference type="EMBL" id="SLWM01000016">
    <property type="protein sequence ID" value="TCO16641.1"/>
    <property type="molecule type" value="Genomic_DNA"/>
</dbReference>
<dbReference type="SUPFAM" id="SSF46689">
    <property type="entry name" value="Homeodomain-like"/>
    <property type="match status" value="1"/>
</dbReference>
<dbReference type="Pfam" id="PF00440">
    <property type="entry name" value="TetR_N"/>
    <property type="match status" value="1"/>
</dbReference>
<dbReference type="InterPro" id="IPR009057">
    <property type="entry name" value="Homeodomain-like_sf"/>
</dbReference>